<reference evidence="2" key="1">
    <citation type="submission" date="2019-08" db="EMBL/GenBank/DDBJ databases">
        <title>The genome of the North American firefly Photinus pyralis.</title>
        <authorList>
            <consortium name="Photinus pyralis genome working group"/>
            <person name="Fallon T.R."/>
            <person name="Sander Lower S.E."/>
            <person name="Weng J.-K."/>
        </authorList>
    </citation>
    <scope>NUCLEOTIDE SEQUENCE</scope>
    <source>
        <strain evidence="2">TRF0915ILg1</strain>
        <tissue evidence="2">Whole body</tissue>
    </source>
</reference>
<sequence>MFDSGSKYSDDNKRRRVKDANDPFSRSKMVKRTPQKIDKNNSVKDLKNMMRMEMEKNDEMLQKIKKIRREQKEDKEELKTIKKENYNMKKEIAYYT</sequence>
<feature type="compositionally biased region" description="Basic and acidic residues" evidence="1">
    <location>
        <begin position="35"/>
        <end position="47"/>
    </location>
</feature>
<evidence type="ECO:0000313" key="3">
    <source>
        <dbReference type="Proteomes" id="UP000801492"/>
    </source>
</evidence>
<dbReference type="AlphaFoldDB" id="A0A8K0CPX4"/>
<dbReference type="OrthoDB" id="10624906at2759"/>
<accession>A0A8K0CPX4</accession>
<evidence type="ECO:0000256" key="1">
    <source>
        <dbReference type="SAM" id="MobiDB-lite"/>
    </source>
</evidence>
<proteinExistence type="predicted"/>
<protein>
    <submittedName>
        <fullName evidence="2">Uncharacterized protein</fullName>
    </submittedName>
</protein>
<feature type="region of interest" description="Disordered" evidence="1">
    <location>
        <begin position="1"/>
        <end position="47"/>
    </location>
</feature>
<comment type="caution">
    <text evidence="2">The sequence shown here is derived from an EMBL/GenBank/DDBJ whole genome shotgun (WGS) entry which is preliminary data.</text>
</comment>
<feature type="compositionally biased region" description="Basic and acidic residues" evidence="1">
    <location>
        <begin position="8"/>
        <end position="21"/>
    </location>
</feature>
<evidence type="ECO:0000313" key="2">
    <source>
        <dbReference type="EMBL" id="KAF2887620.1"/>
    </source>
</evidence>
<organism evidence="2 3">
    <name type="scientific">Ignelater luminosus</name>
    <name type="common">Cucubano</name>
    <name type="synonym">Pyrophorus luminosus</name>
    <dbReference type="NCBI Taxonomy" id="2038154"/>
    <lineage>
        <taxon>Eukaryota</taxon>
        <taxon>Metazoa</taxon>
        <taxon>Ecdysozoa</taxon>
        <taxon>Arthropoda</taxon>
        <taxon>Hexapoda</taxon>
        <taxon>Insecta</taxon>
        <taxon>Pterygota</taxon>
        <taxon>Neoptera</taxon>
        <taxon>Endopterygota</taxon>
        <taxon>Coleoptera</taxon>
        <taxon>Polyphaga</taxon>
        <taxon>Elateriformia</taxon>
        <taxon>Elateroidea</taxon>
        <taxon>Elateridae</taxon>
        <taxon>Agrypninae</taxon>
        <taxon>Pyrophorini</taxon>
        <taxon>Ignelater</taxon>
    </lineage>
</organism>
<gene>
    <name evidence="2" type="ORF">ILUMI_18553</name>
</gene>
<dbReference type="EMBL" id="VTPC01082548">
    <property type="protein sequence ID" value="KAF2887620.1"/>
    <property type="molecule type" value="Genomic_DNA"/>
</dbReference>
<feature type="non-terminal residue" evidence="2">
    <location>
        <position position="96"/>
    </location>
</feature>
<dbReference type="Proteomes" id="UP000801492">
    <property type="component" value="Unassembled WGS sequence"/>
</dbReference>
<keyword evidence="3" id="KW-1185">Reference proteome</keyword>
<name>A0A8K0CPX4_IGNLU</name>